<evidence type="ECO:0000313" key="3">
    <source>
        <dbReference type="Proteomes" id="UP000887159"/>
    </source>
</evidence>
<protein>
    <submittedName>
        <fullName evidence="2">Uncharacterized protein</fullName>
    </submittedName>
</protein>
<name>A0A8X6RGH9_TRICX</name>
<dbReference type="Proteomes" id="UP000887159">
    <property type="component" value="Unassembled WGS sequence"/>
</dbReference>
<organism evidence="2 3">
    <name type="scientific">Trichonephila clavipes</name>
    <name type="common">Golden silk orbweaver</name>
    <name type="synonym">Nephila clavipes</name>
    <dbReference type="NCBI Taxonomy" id="2585209"/>
    <lineage>
        <taxon>Eukaryota</taxon>
        <taxon>Metazoa</taxon>
        <taxon>Ecdysozoa</taxon>
        <taxon>Arthropoda</taxon>
        <taxon>Chelicerata</taxon>
        <taxon>Arachnida</taxon>
        <taxon>Araneae</taxon>
        <taxon>Araneomorphae</taxon>
        <taxon>Entelegynae</taxon>
        <taxon>Araneoidea</taxon>
        <taxon>Nephilidae</taxon>
        <taxon>Trichonephila</taxon>
    </lineage>
</organism>
<dbReference type="EMBL" id="BMAU01021087">
    <property type="protein sequence ID" value="GFX90015.1"/>
    <property type="molecule type" value="Genomic_DNA"/>
</dbReference>
<sequence length="118" mass="13102">MLWHYILGVLQVSAVSGFLPDDRHTASLVGLRGGWRHARTKLCYAPMDPSQLCPDKGLVLPNNNIDDIAFHTRFLLICLPNSNMSKLSPFAIHKALTGIGGEPKDQVLLVRLHNLSNY</sequence>
<proteinExistence type="predicted"/>
<keyword evidence="3" id="KW-1185">Reference proteome</keyword>
<comment type="caution">
    <text evidence="2">The sequence shown here is derived from an EMBL/GenBank/DDBJ whole genome shotgun (WGS) entry which is preliminary data.</text>
</comment>
<evidence type="ECO:0000313" key="2">
    <source>
        <dbReference type="EMBL" id="GFX90015.1"/>
    </source>
</evidence>
<accession>A0A8X6RGH9</accession>
<evidence type="ECO:0000256" key="1">
    <source>
        <dbReference type="SAM" id="SignalP"/>
    </source>
</evidence>
<keyword evidence="1" id="KW-0732">Signal</keyword>
<feature type="chain" id="PRO_5036459155" evidence="1">
    <location>
        <begin position="18"/>
        <end position="118"/>
    </location>
</feature>
<dbReference type="AlphaFoldDB" id="A0A8X6RGH9"/>
<reference evidence="2" key="1">
    <citation type="submission" date="2020-08" db="EMBL/GenBank/DDBJ databases">
        <title>Multicomponent nature underlies the extraordinary mechanical properties of spider dragline silk.</title>
        <authorList>
            <person name="Kono N."/>
            <person name="Nakamura H."/>
            <person name="Mori M."/>
            <person name="Yoshida Y."/>
            <person name="Ohtoshi R."/>
            <person name="Malay A.D."/>
            <person name="Moran D.A.P."/>
            <person name="Tomita M."/>
            <person name="Numata K."/>
            <person name="Arakawa K."/>
        </authorList>
    </citation>
    <scope>NUCLEOTIDE SEQUENCE</scope>
</reference>
<feature type="signal peptide" evidence="1">
    <location>
        <begin position="1"/>
        <end position="17"/>
    </location>
</feature>
<gene>
    <name evidence="2" type="ORF">TNCV_887131</name>
</gene>